<evidence type="ECO:0000313" key="2">
    <source>
        <dbReference type="Proteomes" id="UP000499080"/>
    </source>
</evidence>
<dbReference type="EMBL" id="BGPR01007393">
    <property type="protein sequence ID" value="GBN26513.1"/>
    <property type="molecule type" value="Genomic_DNA"/>
</dbReference>
<proteinExistence type="predicted"/>
<organism evidence="1 2">
    <name type="scientific">Araneus ventricosus</name>
    <name type="common">Orbweaver spider</name>
    <name type="synonym">Epeira ventricosa</name>
    <dbReference type="NCBI Taxonomy" id="182803"/>
    <lineage>
        <taxon>Eukaryota</taxon>
        <taxon>Metazoa</taxon>
        <taxon>Ecdysozoa</taxon>
        <taxon>Arthropoda</taxon>
        <taxon>Chelicerata</taxon>
        <taxon>Arachnida</taxon>
        <taxon>Araneae</taxon>
        <taxon>Araneomorphae</taxon>
        <taxon>Entelegynae</taxon>
        <taxon>Araneoidea</taxon>
        <taxon>Araneidae</taxon>
        <taxon>Araneus</taxon>
    </lineage>
</organism>
<keyword evidence="2" id="KW-1185">Reference proteome</keyword>
<dbReference type="AlphaFoldDB" id="A0A4Y2MIN0"/>
<gene>
    <name evidence="1" type="ORF">AVEN_128904_1</name>
</gene>
<dbReference type="Proteomes" id="UP000499080">
    <property type="component" value="Unassembled WGS sequence"/>
</dbReference>
<evidence type="ECO:0000313" key="1">
    <source>
        <dbReference type="EMBL" id="GBN26513.1"/>
    </source>
</evidence>
<reference evidence="1 2" key="1">
    <citation type="journal article" date="2019" name="Sci. Rep.">
        <title>Orb-weaving spider Araneus ventricosus genome elucidates the spidroin gene catalogue.</title>
        <authorList>
            <person name="Kono N."/>
            <person name="Nakamura H."/>
            <person name="Ohtoshi R."/>
            <person name="Moran D.A.P."/>
            <person name="Shinohara A."/>
            <person name="Yoshida Y."/>
            <person name="Fujiwara M."/>
            <person name="Mori M."/>
            <person name="Tomita M."/>
            <person name="Arakawa K."/>
        </authorList>
    </citation>
    <scope>NUCLEOTIDE SEQUENCE [LARGE SCALE GENOMIC DNA]</scope>
</reference>
<dbReference type="OrthoDB" id="6156427at2759"/>
<protein>
    <submittedName>
        <fullName evidence="1">Uncharacterized protein</fullName>
    </submittedName>
</protein>
<accession>A0A4Y2MIN0</accession>
<comment type="caution">
    <text evidence="1">The sequence shown here is derived from an EMBL/GenBank/DDBJ whole genome shotgun (WGS) entry which is preliminary data.</text>
</comment>
<sequence>MRFAPNERKRRWIFNGEGKPAGVISPKLSRILLTPAEKKKSVDNAKKHFNEGTSIIFYGYPEDAEKNTKSVERISRTKKHIAGYAMLDESMSATMFQEKFLSNDKNKQRLLNMLCAKFQKEGFVLKQAQEDADYPVIKSALEIGKRSQFVVVIEDIDLLLIMTASTNSENIFFLKPRKG</sequence>
<name>A0A4Y2MIN0_ARAVE</name>